<dbReference type="InterPro" id="IPR043127">
    <property type="entry name" value="Sec-1-like_dom3a"/>
</dbReference>
<evidence type="ECO:0000256" key="1">
    <source>
        <dbReference type="ARBA" id="ARBA00009884"/>
    </source>
</evidence>
<gene>
    <name evidence="2" type="primary">SLY1</name>
    <name evidence="2" type="ORF">BGZ95_008677</name>
</gene>
<dbReference type="Gene3D" id="3.40.50.2060">
    <property type="match status" value="1"/>
</dbReference>
<dbReference type="AlphaFoldDB" id="A0AAD4DEC8"/>
<dbReference type="GO" id="GO:0016192">
    <property type="term" value="P:vesicle-mediated transport"/>
    <property type="evidence" value="ECO:0007669"/>
    <property type="project" value="InterPro"/>
</dbReference>
<dbReference type="InterPro" id="IPR001619">
    <property type="entry name" value="Sec1-like"/>
</dbReference>
<dbReference type="InterPro" id="IPR027482">
    <property type="entry name" value="Sec1-like_dom2"/>
</dbReference>
<evidence type="ECO:0000313" key="2">
    <source>
        <dbReference type="EMBL" id="KAG0275529.1"/>
    </source>
</evidence>
<dbReference type="InterPro" id="IPR036045">
    <property type="entry name" value="Sec1-like_sf"/>
</dbReference>
<keyword evidence="3" id="KW-1185">Reference proteome</keyword>
<dbReference type="Gene3D" id="3.90.830.10">
    <property type="entry name" value="Syntaxin Binding Protein 1, Chain A, domain 2"/>
    <property type="match status" value="1"/>
</dbReference>
<dbReference type="SUPFAM" id="SSF56815">
    <property type="entry name" value="Sec1/munc18-like (SM) proteins"/>
    <property type="match status" value="1"/>
</dbReference>
<dbReference type="PANTHER" id="PTHR11679">
    <property type="entry name" value="VESICLE PROTEIN SORTING-ASSOCIATED"/>
    <property type="match status" value="1"/>
</dbReference>
<proteinExistence type="inferred from homology"/>
<comment type="caution">
    <text evidence="2">The sequence shown here is derived from an EMBL/GenBank/DDBJ whole genome shotgun (WGS) entry which is preliminary data.</text>
</comment>
<dbReference type="Gene3D" id="3.40.50.1910">
    <property type="match status" value="1"/>
</dbReference>
<reference evidence="2" key="1">
    <citation type="journal article" date="2020" name="Fungal Divers.">
        <title>Resolving the Mortierellaceae phylogeny through synthesis of multi-gene phylogenetics and phylogenomics.</title>
        <authorList>
            <person name="Vandepol N."/>
            <person name="Liber J."/>
            <person name="Desiro A."/>
            <person name="Na H."/>
            <person name="Kennedy M."/>
            <person name="Barry K."/>
            <person name="Grigoriev I.V."/>
            <person name="Miller A.N."/>
            <person name="O'Donnell K."/>
            <person name="Stajich J.E."/>
            <person name="Bonito G."/>
        </authorList>
    </citation>
    <scope>NUCLEOTIDE SEQUENCE</scope>
    <source>
        <strain evidence="2">NRRL 28262</strain>
    </source>
</reference>
<organism evidence="2 3">
    <name type="scientific">Linnemannia exigua</name>
    <dbReference type="NCBI Taxonomy" id="604196"/>
    <lineage>
        <taxon>Eukaryota</taxon>
        <taxon>Fungi</taxon>
        <taxon>Fungi incertae sedis</taxon>
        <taxon>Mucoromycota</taxon>
        <taxon>Mortierellomycotina</taxon>
        <taxon>Mortierellomycetes</taxon>
        <taxon>Mortierellales</taxon>
        <taxon>Mortierellaceae</taxon>
        <taxon>Linnemannia</taxon>
    </lineage>
</organism>
<dbReference type="InterPro" id="IPR043154">
    <property type="entry name" value="Sec-1-like_dom1"/>
</dbReference>
<dbReference type="EMBL" id="JAAAIL010000469">
    <property type="protein sequence ID" value="KAG0275529.1"/>
    <property type="molecule type" value="Genomic_DNA"/>
</dbReference>
<accession>A0AAD4DEC8</accession>
<evidence type="ECO:0000313" key="3">
    <source>
        <dbReference type="Proteomes" id="UP001194580"/>
    </source>
</evidence>
<name>A0AAD4DEC8_9FUNG</name>
<comment type="similarity">
    <text evidence="1">Belongs to the STXBP/unc-18/SEC1 family.</text>
</comment>
<dbReference type="Pfam" id="PF00995">
    <property type="entry name" value="Sec1"/>
    <property type="match status" value="1"/>
</dbReference>
<dbReference type="Gene3D" id="1.25.40.60">
    <property type="match status" value="1"/>
</dbReference>
<dbReference type="PIRSF" id="PIRSF005715">
    <property type="entry name" value="VPS45_Sec1"/>
    <property type="match status" value="1"/>
</dbReference>
<dbReference type="Proteomes" id="UP001194580">
    <property type="component" value="Unassembled WGS sequence"/>
</dbReference>
<protein>
    <submittedName>
        <fullName evidence="2">Vesicle trafficking between the ER and Golgi</fullName>
    </submittedName>
</protein>
<sequence>MVAKPALSLLHKNAEGTYIPSQELGIAQGQLEVVLDIVSGGEVVFVKAKLVDFESVEALQCTHRTDNRHGQHAQDASKGLRAALQAPLRTTDLEHSHTSNSCKRTAIAAMLNLNQKPEPVSADQVIPMASNAEWKVLIIDTFGRDVISSVLRVNDLRENGVTVHMLLKNERQPIPDVPAIYFVEPTSDNIRRISEDLSNHLYDSYYINFSSVIPRPLMEELAASTIPSGSSAQIQQVYDQYLNFTCSEPNMFSLNDRQSYLALNDPTAPETAIEASIDKAASSLFSVLATMGVIPIIRCPRSGAAEMLAKKLDSRLRDHVMNSRNNLFSDSNTMNFQRPVLVILDRSMDLVPILSHSWTYQALVHDVMDMKLNEIVVQTEENGRQVKKKYDIEAKDFFWNKNASAPFPQVAEEIDSELTKYKKDAAQISQMSGVSSLDDVSQLDFSSGAKHLKTAITALPELTARKATLDMHMNIATGLLQGIKDRQLDTLFQMEESITKQTKANILEAINDPEKKVADDKMRLFLIYYLSIQEDIPKEVMLEYEDALVKAGCDLAPLRYVKTVRAYARMTNMTQPPPQSFGRPDYLLNRLGNIGNKLSDHLGSGGLGGGFENLLAGVKNFLPTKKDLPMTRIIESIMEPGGGANETNEDFLYFDPKVSRASNAKMPRTRTPFQEAIVFVVGGGNYVEYQNLNEYAQRQTIKKKITYGSTEVLNPKEFLLQLAALGKEQ</sequence>